<organism evidence="2 3">
    <name type="scientific">Pelagibacter ubique</name>
    <dbReference type="NCBI Taxonomy" id="198252"/>
    <lineage>
        <taxon>Bacteria</taxon>
        <taxon>Pseudomonadati</taxon>
        <taxon>Pseudomonadota</taxon>
        <taxon>Alphaproteobacteria</taxon>
        <taxon>Candidatus Pelagibacterales</taxon>
        <taxon>Candidatus Pelagibacteraceae</taxon>
        <taxon>Candidatus Pelagibacter</taxon>
    </lineage>
</organism>
<dbReference type="Proteomes" id="UP001166004">
    <property type="component" value="Unassembled WGS sequence"/>
</dbReference>
<proteinExistence type="predicted"/>
<keyword evidence="1" id="KW-0472">Membrane</keyword>
<evidence type="ECO:0000313" key="3">
    <source>
        <dbReference type="Proteomes" id="UP001166004"/>
    </source>
</evidence>
<keyword evidence="1" id="KW-1133">Transmembrane helix</keyword>
<gene>
    <name evidence="2" type="ORF">VP91_00007490</name>
</gene>
<protein>
    <recommendedName>
        <fullName evidence="4">AsmA domain-containing protein</fullName>
    </recommendedName>
</protein>
<accession>A0ABX1T0G6</accession>
<name>A0ABX1T0G6_PELUQ</name>
<keyword evidence="3" id="KW-1185">Reference proteome</keyword>
<evidence type="ECO:0008006" key="4">
    <source>
        <dbReference type="Google" id="ProtNLM"/>
    </source>
</evidence>
<dbReference type="RefSeq" id="WP_169036087.1">
    <property type="nucleotide sequence ID" value="NZ_LANA01000001.1"/>
</dbReference>
<dbReference type="EMBL" id="LANA01000001">
    <property type="protein sequence ID" value="NMN67602.1"/>
    <property type="molecule type" value="Genomic_DNA"/>
</dbReference>
<feature type="transmembrane region" description="Helical" evidence="1">
    <location>
        <begin position="48"/>
        <end position="69"/>
    </location>
</feature>
<comment type="caution">
    <text evidence="2">The sequence shown here is derived from an EMBL/GenBank/DDBJ whole genome shotgun (WGS) entry which is preliminary data.</text>
</comment>
<reference evidence="2 3" key="1">
    <citation type="submission" date="2019-07" db="EMBL/GenBank/DDBJ databases">
        <title>SAR11 Genome Evolution.</title>
        <authorList>
            <person name="Giovannoni S."/>
        </authorList>
    </citation>
    <scope>NUCLEOTIDE SEQUENCE [LARGE SCALE GENOMIC DNA]</scope>
    <source>
        <strain evidence="2 3">HTCC9565</strain>
    </source>
</reference>
<evidence type="ECO:0000256" key="1">
    <source>
        <dbReference type="SAM" id="Phobius"/>
    </source>
</evidence>
<sequence>MKNIKFIYKRLVKYFNSFINKILLKYLTKKKKTFLNKEKIKISNYNKAFITIICLLFIYLFYLIIPVSYDKVWVQKNLEKILLEEFGVNFSVSSEITYEILPSPHYNVKNANILDNNPKEIQKLSEIKILKVFVSQKNFFKKEELKINKVLIKNANFYINTNDFEFFKNLVDKKFSTKKINIKKSRFFLKNTNNEIITILSAPRLSMFYDDQELSNLLNLKGEIFNMPFKLKLNKDFTKLNHYKWIIKSNKTKLNILNESNKNSNNITLGSNTTSILNSTFVTNYKYDKNLTSFKSSKSKLANFSFDYDGELSTNPFDLVLNINLDKFKIYNLINPNSIFIEILKNKILFNENISAKISINQKNQKSNSFFNLSKIILNINNGQINFDQTNLVNKKIGSLKVNRSNLFFEKNALLLNSNVTFEVKNLKKLYFFFQTPKKHRIEFSNMRINFDYNLLTEKVTINNIKFDEINPSKRLDDVISAFNIQEMNNIKNLIRNKNLFNRIISAYSG</sequence>
<keyword evidence="1" id="KW-0812">Transmembrane</keyword>
<evidence type="ECO:0000313" key="2">
    <source>
        <dbReference type="EMBL" id="NMN67602.1"/>
    </source>
</evidence>